<keyword evidence="3" id="KW-1185">Reference proteome</keyword>
<accession>A0A9Q9MIP2</accession>
<gene>
    <name evidence="2" type="ORF">Daura_30655</name>
</gene>
<feature type="transmembrane region" description="Helical" evidence="1">
    <location>
        <begin position="87"/>
        <end position="106"/>
    </location>
</feature>
<keyword evidence="1" id="KW-0812">Transmembrane</keyword>
<feature type="transmembrane region" description="Helical" evidence="1">
    <location>
        <begin position="191"/>
        <end position="214"/>
    </location>
</feature>
<dbReference type="InterPro" id="IPR047928">
    <property type="entry name" value="Perm_prefix_1"/>
</dbReference>
<dbReference type="EMBL" id="CP073767">
    <property type="protein sequence ID" value="UWZ51117.1"/>
    <property type="molecule type" value="Genomic_DNA"/>
</dbReference>
<protein>
    <submittedName>
        <fullName evidence="2">Uncharacterized protein</fullName>
    </submittedName>
</protein>
<reference evidence="2" key="1">
    <citation type="submission" date="2021-04" db="EMBL/GenBank/DDBJ databases">
        <title>Dactylosporangium aurantiacum NRRL B-8018 full assembly.</title>
        <authorList>
            <person name="Hartkoorn R.C."/>
            <person name="Beaudoing E."/>
            <person name="Hot D."/>
        </authorList>
    </citation>
    <scope>NUCLEOTIDE SEQUENCE</scope>
    <source>
        <strain evidence="2">NRRL B-8018</strain>
    </source>
</reference>
<feature type="transmembrane region" description="Helical" evidence="1">
    <location>
        <begin position="126"/>
        <end position="150"/>
    </location>
</feature>
<name>A0A9Q9MIP2_9ACTN</name>
<dbReference type="Proteomes" id="UP001058003">
    <property type="component" value="Chromosome"/>
</dbReference>
<dbReference type="RefSeq" id="WP_052388350.1">
    <property type="nucleotide sequence ID" value="NZ_CP073767.1"/>
</dbReference>
<sequence>MGADADVDAVVTAYLDALTRRVPAGRRERAAIRAELRDGLECAVQARVERGVEPADAARQAVGEFGPPEVVAGAFVRELCATWAHRIAIGLLAGGPLVGVAWIAAAPGPAGGWADRVASAVSATSVYPFVLAVAVPAAVLAVAGTGRLMYRLPLLLRIAPPAAVLAAVLCLGGDVSLLIAAGLHGPARGTLTALAVAASVIRSGTVGAAGWRLVRLVRIAA</sequence>
<keyword evidence="1" id="KW-0472">Membrane</keyword>
<organism evidence="2 3">
    <name type="scientific">Dactylosporangium aurantiacum</name>
    <dbReference type="NCBI Taxonomy" id="35754"/>
    <lineage>
        <taxon>Bacteria</taxon>
        <taxon>Bacillati</taxon>
        <taxon>Actinomycetota</taxon>
        <taxon>Actinomycetes</taxon>
        <taxon>Micromonosporales</taxon>
        <taxon>Micromonosporaceae</taxon>
        <taxon>Dactylosporangium</taxon>
    </lineage>
</organism>
<evidence type="ECO:0000313" key="2">
    <source>
        <dbReference type="EMBL" id="UWZ51117.1"/>
    </source>
</evidence>
<dbReference type="KEGG" id="daur:Daura_30655"/>
<proteinExistence type="predicted"/>
<feature type="transmembrane region" description="Helical" evidence="1">
    <location>
        <begin position="162"/>
        <end position="185"/>
    </location>
</feature>
<evidence type="ECO:0000313" key="3">
    <source>
        <dbReference type="Proteomes" id="UP001058003"/>
    </source>
</evidence>
<dbReference type="AlphaFoldDB" id="A0A9Q9MIP2"/>
<keyword evidence="1" id="KW-1133">Transmembrane helix</keyword>
<evidence type="ECO:0000256" key="1">
    <source>
        <dbReference type="SAM" id="Phobius"/>
    </source>
</evidence>
<dbReference type="NCBIfam" id="NF038403">
    <property type="entry name" value="perm_prefix_1"/>
    <property type="match status" value="1"/>
</dbReference>